<evidence type="ECO:0000256" key="7">
    <source>
        <dbReference type="SAM" id="MobiDB-lite"/>
    </source>
</evidence>
<dbReference type="InterPro" id="IPR027417">
    <property type="entry name" value="P-loop_NTPase"/>
</dbReference>
<dbReference type="FunFam" id="3.40.50.300:FF:000118">
    <property type="entry name" value="Rho-related GTP-binding protein RhoG"/>
    <property type="match status" value="1"/>
</dbReference>
<dbReference type="InterPro" id="IPR018254">
    <property type="entry name" value="Ribosomal_uL29_CS"/>
</dbReference>
<evidence type="ECO:0000256" key="6">
    <source>
        <dbReference type="SAM" id="Coils"/>
    </source>
</evidence>
<dbReference type="SMART" id="SM00175">
    <property type="entry name" value="RAB"/>
    <property type="match status" value="1"/>
</dbReference>
<dbReference type="EMBL" id="JANTQA010000048">
    <property type="protein sequence ID" value="KAJ3431117.1"/>
    <property type="molecule type" value="Genomic_DNA"/>
</dbReference>
<feature type="compositionally biased region" description="Basic residues" evidence="7">
    <location>
        <begin position="301"/>
        <end position="319"/>
    </location>
</feature>
<dbReference type="SMART" id="SM00174">
    <property type="entry name" value="RHO"/>
    <property type="match status" value="1"/>
</dbReference>
<name>A0AAV7YTD0_9EUKA</name>
<protein>
    <submittedName>
        <fullName evidence="8">Gtp-binding protein rho5</fullName>
    </submittedName>
</protein>
<dbReference type="NCBIfam" id="TIGR00231">
    <property type="entry name" value="small_GTP"/>
    <property type="match status" value="1"/>
</dbReference>
<dbReference type="AlphaFoldDB" id="A0AAV7YTD0"/>
<keyword evidence="5" id="KW-0687">Ribonucleoprotein</keyword>
<evidence type="ECO:0000256" key="4">
    <source>
        <dbReference type="ARBA" id="ARBA00023134"/>
    </source>
</evidence>
<dbReference type="FunFam" id="6.10.250.3450:FF:000001">
    <property type="entry name" value="60S ribosomal protein L35"/>
    <property type="match status" value="1"/>
</dbReference>
<keyword evidence="3" id="KW-0689">Ribosomal protein</keyword>
<dbReference type="GO" id="GO:0003735">
    <property type="term" value="F:structural constituent of ribosome"/>
    <property type="evidence" value="ECO:0007669"/>
    <property type="project" value="InterPro"/>
</dbReference>
<reference evidence="8" key="1">
    <citation type="submission" date="2022-08" db="EMBL/GenBank/DDBJ databases">
        <title>Novel sulphate-reducing endosymbionts in the free-living metamonad Anaeramoeba.</title>
        <authorList>
            <person name="Jerlstrom-Hultqvist J."/>
            <person name="Cepicka I."/>
            <person name="Gallot-Lavallee L."/>
            <person name="Salas-Leiva D."/>
            <person name="Curtis B.A."/>
            <person name="Zahonova K."/>
            <person name="Pipaliya S."/>
            <person name="Dacks J."/>
            <person name="Roger A.J."/>
        </authorList>
    </citation>
    <scope>NUCLEOTIDE SEQUENCE</scope>
    <source>
        <strain evidence="8">Busselton2</strain>
    </source>
</reference>
<feature type="region of interest" description="Disordered" evidence="7">
    <location>
        <begin position="299"/>
        <end position="319"/>
    </location>
</feature>
<comment type="caution">
    <text evidence="8">The sequence shown here is derived from an EMBL/GenBank/DDBJ whole genome shotgun (WGS) entry which is preliminary data.</text>
</comment>
<dbReference type="InterPro" id="IPR001806">
    <property type="entry name" value="Small_GTPase"/>
</dbReference>
<evidence type="ECO:0000256" key="5">
    <source>
        <dbReference type="ARBA" id="ARBA00023274"/>
    </source>
</evidence>
<keyword evidence="4" id="KW-0342">GTP-binding</keyword>
<comment type="similarity">
    <text evidence="1">Belongs to the universal ribosomal protein uL29 family.</text>
</comment>
<dbReference type="Gene3D" id="1.10.287.310">
    <property type="match status" value="1"/>
</dbReference>
<gene>
    <name evidence="8" type="ORF">M0812_02793</name>
</gene>
<dbReference type="SMART" id="SM00173">
    <property type="entry name" value="RAS"/>
    <property type="match status" value="1"/>
</dbReference>
<dbReference type="GO" id="GO:0003924">
    <property type="term" value="F:GTPase activity"/>
    <property type="evidence" value="ECO:0007669"/>
    <property type="project" value="InterPro"/>
</dbReference>
<organism evidence="8 9">
    <name type="scientific">Anaeramoeba flamelloides</name>
    <dbReference type="NCBI Taxonomy" id="1746091"/>
    <lineage>
        <taxon>Eukaryota</taxon>
        <taxon>Metamonada</taxon>
        <taxon>Anaeramoebidae</taxon>
        <taxon>Anaeramoeba</taxon>
    </lineage>
</organism>
<feature type="coiled-coil region" evidence="6">
    <location>
        <begin position="202"/>
        <end position="229"/>
    </location>
</feature>
<dbReference type="InterPro" id="IPR003578">
    <property type="entry name" value="Small_GTPase_Rho"/>
</dbReference>
<dbReference type="HAMAP" id="MF_00374">
    <property type="entry name" value="Ribosomal_uL29"/>
    <property type="match status" value="1"/>
</dbReference>
<dbReference type="NCBIfam" id="TIGR00012">
    <property type="entry name" value="L29"/>
    <property type="match status" value="1"/>
</dbReference>
<proteinExistence type="inferred from homology"/>
<dbReference type="InterPro" id="IPR036049">
    <property type="entry name" value="Ribosomal_uL29_sf"/>
</dbReference>
<sequence length="319" mass="37131">MRSINCTVAGDGAVGKTCMLLSYTEHSFPIEYVPTLYDNYSANTMVDGEPININLWDTAGQEEYNILRPLPYLQTDVFVVCFSIVSQGSFESVRYKWLPEIKHHCGDLPIILVGTKSDIRSDHTILKKLEEINREPVSYQQGMDLSKKVGAYKYIECSSITQKNIKSVFDYAIQAVISPEEKKFKTFCSIINDLIMGKLKVRELREKNREELNKQLEELKTELWQLRVNKVSSSNASKLPKIKLVRKDIARVLTVINQKRKAANREQFKSYKHMPLDLRKKRTRAIRRRLPLKYALAKTERQKKREKHYPQRKFAVKLN</sequence>
<dbReference type="SMART" id="SM00176">
    <property type="entry name" value="RAN"/>
    <property type="match status" value="1"/>
</dbReference>
<dbReference type="PANTHER" id="PTHR24072">
    <property type="entry name" value="RHO FAMILY GTPASE"/>
    <property type="match status" value="1"/>
</dbReference>
<keyword evidence="6" id="KW-0175">Coiled coil</keyword>
<dbReference type="Gene3D" id="6.10.250.3450">
    <property type="match status" value="1"/>
</dbReference>
<dbReference type="GO" id="GO:0007264">
    <property type="term" value="P:small GTPase-mediated signal transduction"/>
    <property type="evidence" value="ECO:0007669"/>
    <property type="project" value="InterPro"/>
</dbReference>
<dbReference type="CDD" id="cd00427">
    <property type="entry name" value="Ribosomal_L29_HIP"/>
    <property type="match status" value="1"/>
</dbReference>
<dbReference type="Gene3D" id="3.40.50.300">
    <property type="entry name" value="P-loop containing nucleotide triphosphate hydrolases"/>
    <property type="match status" value="1"/>
</dbReference>
<dbReference type="CDD" id="cd00157">
    <property type="entry name" value="Rho"/>
    <property type="match status" value="1"/>
</dbReference>
<dbReference type="InterPro" id="IPR005225">
    <property type="entry name" value="Small_GTP-bd"/>
</dbReference>
<dbReference type="GO" id="GO:0006412">
    <property type="term" value="P:translation"/>
    <property type="evidence" value="ECO:0007669"/>
    <property type="project" value="InterPro"/>
</dbReference>
<dbReference type="Proteomes" id="UP001146793">
    <property type="component" value="Unassembled WGS sequence"/>
</dbReference>
<evidence type="ECO:0000313" key="8">
    <source>
        <dbReference type="EMBL" id="KAJ3431117.1"/>
    </source>
</evidence>
<dbReference type="Pfam" id="PF00831">
    <property type="entry name" value="Ribosomal_L29"/>
    <property type="match status" value="1"/>
</dbReference>
<dbReference type="SUPFAM" id="SSF52540">
    <property type="entry name" value="P-loop containing nucleoside triphosphate hydrolases"/>
    <property type="match status" value="1"/>
</dbReference>
<dbReference type="PROSITE" id="PS51419">
    <property type="entry name" value="RAB"/>
    <property type="match status" value="1"/>
</dbReference>
<dbReference type="GO" id="GO:0005525">
    <property type="term" value="F:GTP binding"/>
    <property type="evidence" value="ECO:0007669"/>
    <property type="project" value="UniProtKB-KW"/>
</dbReference>
<dbReference type="PROSITE" id="PS00579">
    <property type="entry name" value="RIBOSOMAL_L29"/>
    <property type="match status" value="1"/>
</dbReference>
<dbReference type="InterPro" id="IPR001854">
    <property type="entry name" value="Ribosomal_uL29"/>
</dbReference>
<dbReference type="PRINTS" id="PR00449">
    <property type="entry name" value="RASTRNSFRMNG"/>
</dbReference>
<dbReference type="GO" id="GO:0005840">
    <property type="term" value="C:ribosome"/>
    <property type="evidence" value="ECO:0007669"/>
    <property type="project" value="UniProtKB-KW"/>
</dbReference>
<dbReference type="Pfam" id="PF00071">
    <property type="entry name" value="Ras"/>
    <property type="match status" value="1"/>
</dbReference>
<evidence type="ECO:0000256" key="3">
    <source>
        <dbReference type="ARBA" id="ARBA00022980"/>
    </source>
</evidence>
<accession>A0AAV7YTD0</accession>
<evidence type="ECO:0000256" key="1">
    <source>
        <dbReference type="ARBA" id="ARBA00009254"/>
    </source>
</evidence>
<dbReference type="GO" id="GO:1990904">
    <property type="term" value="C:ribonucleoprotein complex"/>
    <property type="evidence" value="ECO:0007669"/>
    <property type="project" value="UniProtKB-KW"/>
</dbReference>
<keyword evidence="2" id="KW-0547">Nucleotide-binding</keyword>
<dbReference type="PROSITE" id="PS51420">
    <property type="entry name" value="RHO"/>
    <property type="match status" value="1"/>
</dbReference>
<dbReference type="PROSITE" id="PS51421">
    <property type="entry name" value="RAS"/>
    <property type="match status" value="1"/>
</dbReference>
<evidence type="ECO:0000313" key="9">
    <source>
        <dbReference type="Proteomes" id="UP001146793"/>
    </source>
</evidence>
<dbReference type="FunFam" id="1.10.287.310:FF:000002">
    <property type="entry name" value="60S ribosomal protein L35"/>
    <property type="match status" value="1"/>
</dbReference>
<evidence type="ECO:0000256" key="2">
    <source>
        <dbReference type="ARBA" id="ARBA00022741"/>
    </source>
</evidence>
<dbReference type="SUPFAM" id="SSF46561">
    <property type="entry name" value="Ribosomal protein L29 (L29p)"/>
    <property type="match status" value="1"/>
</dbReference>